<feature type="domain" description="Teneurin-like YD-shell" evidence="2">
    <location>
        <begin position="184"/>
        <end position="315"/>
    </location>
</feature>
<evidence type="ECO:0000313" key="3">
    <source>
        <dbReference type="EMBL" id="RFT15311.1"/>
    </source>
</evidence>
<dbReference type="EMBL" id="QUAH01000010">
    <property type="protein sequence ID" value="RFT15311.1"/>
    <property type="molecule type" value="Genomic_DNA"/>
</dbReference>
<evidence type="ECO:0000313" key="4">
    <source>
        <dbReference type="Proteomes" id="UP000257323"/>
    </source>
</evidence>
<evidence type="ECO:0000256" key="1">
    <source>
        <dbReference type="ARBA" id="ARBA00022737"/>
    </source>
</evidence>
<organism evidence="3 4">
    <name type="scientific">Candidatus Saccharicenans subterraneus</name>
    <dbReference type="NCBI Taxonomy" id="2508984"/>
    <lineage>
        <taxon>Bacteria</taxon>
        <taxon>Candidatus Aminicenantota</taxon>
        <taxon>Candidatus Aminicenantia</taxon>
        <taxon>Candidatus Aminicenantales</taxon>
        <taxon>Candidatus Saccharicenantaceae</taxon>
        <taxon>Candidatus Saccharicenans</taxon>
    </lineage>
</organism>
<name>A0A3E2BKR2_9BACT</name>
<dbReference type="PANTHER" id="PTHR32305">
    <property type="match status" value="1"/>
</dbReference>
<comment type="caution">
    <text evidence="3">The sequence shown here is derived from an EMBL/GenBank/DDBJ whole genome shotgun (WGS) entry which is preliminary data.</text>
</comment>
<protein>
    <submittedName>
        <fullName evidence="3">YD repeat protein</fullName>
    </submittedName>
</protein>
<dbReference type="InterPro" id="IPR050708">
    <property type="entry name" value="T6SS_VgrG/RHS"/>
</dbReference>
<dbReference type="InterPro" id="IPR022385">
    <property type="entry name" value="Rhs_assc_core"/>
</dbReference>
<sequence length="491" mass="55570">MFNLVSEDTGEPVLLPVLKERFENYLSDEELSSGGWKVSKVGEDGQERGELLNVLESVSGLKSLKLSTGDGAYYVVNKSIALPERYPFDVSDEGFGIRVKKRGKAVMEEEARRILALRERSRGGRSGLEEAIKGRLTDSRQDSALKGKQAAASVVTESGLGVQSVGSKGTYYIYSFDGKLLAEYNGLGECMRDYIYLGDRLLAEYQPQSGALYYYTLDHINSVRVVTDGAGNRVFAAAYDPYGGIQKIWENSYTPAMKFSGKERDSESSLDYFGARYYGSYYYRWLSPDPVINKDAALTNPQLWNLYTFCRNNPVTYWDPDGAIVRTFTQAGYEAIQRTMGDAYLARNIYWDKTTGLIDINRSAETDNPNYLRLWYLIASPQEIVVSVTENISFYDKSENIYRTLPLEENSWQGFTVTPRKGRTESIAVHNKPYILCAIAPFENKSKEALALAHELYGHAFLYLRMKPFLHEGEPNGFVNSYIRRIEKRGY</sequence>
<dbReference type="Proteomes" id="UP000257323">
    <property type="component" value="Unassembled WGS sequence"/>
</dbReference>
<dbReference type="Gene3D" id="2.180.10.10">
    <property type="entry name" value="RHS repeat-associated core"/>
    <property type="match status" value="1"/>
</dbReference>
<evidence type="ECO:0000259" key="2">
    <source>
        <dbReference type="Pfam" id="PF25023"/>
    </source>
</evidence>
<dbReference type="PANTHER" id="PTHR32305:SF15">
    <property type="entry name" value="PROTEIN RHSA-RELATED"/>
    <property type="match status" value="1"/>
</dbReference>
<keyword evidence="1" id="KW-0677">Repeat</keyword>
<dbReference type="AlphaFoldDB" id="A0A3E2BKR2"/>
<accession>A0A3E2BKR2</accession>
<dbReference type="NCBIfam" id="TIGR03696">
    <property type="entry name" value="Rhs_assc_core"/>
    <property type="match status" value="1"/>
</dbReference>
<proteinExistence type="predicted"/>
<dbReference type="InterPro" id="IPR056823">
    <property type="entry name" value="TEN-like_YD-shell"/>
</dbReference>
<dbReference type="Pfam" id="PF25023">
    <property type="entry name" value="TEN_YD-shell"/>
    <property type="match status" value="1"/>
</dbReference>
<gene>
    <name evidence="3" type="ORF">OP8BY_0420</name>
</gene>
<reference evidence="3 4" key="1">
    <citation type="submission" date="2018-08" db="EMBL/GenBank/DDBJ databases">
        <title>Genome analysis of the thermophilic bacterium of the candidate phylum Aminicenantes from deep subsurface aquifer revealed its physiology and ecological role.</title>
        <authorList>
            <person name="Kadnikov V.V."/>
            <person name="Mardanov A.V."/>
            <person name="Beletsky A.V."/>
            <person name="Karnachuk O.V."/>
            <person name="Ravin N.V."/>
        </authorList>
    </citation>
    <scope>NUCLEOTIDE SEQUENCE [LARGE SCALE GENOMIC DNA]</scope>
    <source>
        <strain evidence="3">BY38</strain>
    </source>
</reference>